<keyword evidence="2" id="KW-1003">Cell membrane</keyword>
<evidence type="ECO:0000256" key="5">
    <source>
        <dbReference type="ARBA" id="ARBA00023136"/>
    </source>
</evidence>
<dbReference type="PIRSF" id="PIRSF006060">
    <property type="entry name" value="AA_transporter"/>
    <property type="match status" value="1"/>
</dbReference>
<dbReference type="AlphaFoldDB" id="A0A1T3NSG3"/>
<keyword evidence="5 6" id="KW-0472">Membrane</keyword>
<protein>
    <submittedName>
        <fullName evidence="7">Amino acid transporter</fullName>
    </submittedName>
</protein>
<proteinExistence type="predicted"/>
<feature type="transmembrane region" description="Helical" evidence="6">
    <location>
        <begin position="345"/>
        <end position="367"/>
    </location>
</feature>
<dbReference type="GO" id="GO:0005886">
    <property type="term" value="C:plasma membrane"/>
    <property type="evidence" value="ECO:0007669"/>
    <property type="project" value="UniProtKB-SubCell"/>
</dbReference>
<keyword evidence="4 6" id="KW-1133">Transmembrane helix</keyword>
<comment type="subcellular location">
    <subcellularLocation>
        <location evidence="1">Cell membrane</location>
        <topology evidence="1">Multi-pass membrane protein</topology>
    </subcellularLocation>
</comment>
<feature type="transmembrane region" description="Helical" evidence="6">
    <location>
        <begin position="215"/>
        <end position="236"/>
    </location>
</feature>
<feature type="transmembrane region" description="Helical" evidence="6">
    <location>
        <begin position="248"/>
        <end position="267"/>
    </location>
</feature>
<dbReference type="Proteomes" id="UP000190037">
    <property type="component" value="Unassembled WGS sequence"/>
</dbReference>
<feature type="transmembrane region" description="Helical" evidence="6">
    <location>
        <begin position="412"/>
        <end position="432"/>
    </location>
</feature>
<feature type="transmembrane region" description="Helical" evidence="6">
    <location>
        <begin position="452"/>
        <end position="471"/>
    </location>
</feature>
<dbReference type="eggNOG" id="COG0531">
    <property type="taxonomic scope" value="Bacteria"/>
</dbReference>
<dbReference type="InterPro" id="IPR050367">
    <property type="entry name" value="APC_superfamily"/>
</dbReference>
<feature type="transmembrane region" description="Helical" evidence="6">
    <location>
        <begin position="175"/>
        <end position="195"/>
    </location>
</feature>
<evidence type="ECO:0000256" key="4">
    <source>
        <dbReference type="ARBA" id="ARBA00022989"/>
    </source>
</evidence>
<organism evidence="7 8">
    <name type="scientific">Embleya scabrispora</name>
    <dbReference type="NCBI Taxonomy" id="159449"/>
    <lineage>
        <taxon>Bacteria</taxon>
        <taxon>Bacillati</taxon>
        <taxon>Actinomycetota</taxon>
        <taxon>Actinomycetes</taxon>
        <taxon>Kitasatosporales</taxon>
        <taxon>Streptomycetaceae</taxon>
        <taxon>Embleya</taxon>
    </lineage>
</organism>
<feature type="transmembrane region" description="Helical" evidence="6">
    <location>
        <begin position="373"/>
        <end position="400"/>
    </location>
</feature>
<feature type="transmembrane region" description="Helical" evidence="6">
    <location>
        <begin position="146"/>
        <end position="163"/>
    </location>
</feature>
<dbReference type="RefSeq" id="WP_078974108.1">
    <property type="nucleotide sequence ID" value="NZ_MWQN01000001.1"/>
</dbReference>
<evidence type="ECO:0000256" key="2">
    <source>
        <dbReference type="ARBA" id="ARBA00022475"/>
    </source>
</evidence>
<name>A0A1T3NSG3_9ACTN</name>
<evidence type="ECO:0000256" key="6">
    <source>
        <dbReference type="SAM" id="Phobius"/>
    </source>
</evidence>
<comment type="caution">
    <text evidence="7">The sequence shown here is derived from an EMBL/GenBank/DDBJ whole genome shotgun (WGS) entry which is preliminary data.</text>
</comment>
<feature type="transmembrane region" description="Helical" evidence="6">
    <location>
        <begin position="54"/>
        <end position="73"/>
    </location>
</feature>
<evidence type="ECO:0000256" key="1">
    <source>
        <dbReference type="ARBA" id="ARBA00004651"/>
    </source>
</evidence>
<evidence type="ECO:0000256" key="3">
    <source>
        <dbReference type="ARBA" id="ARBA00022692"/>
    </source>
</evidence>
<dbReference type="GO" id="GO:0022857">
    <property type="term" value="F:transmembrane transporter activity"/>
    <property type="evidence" value="ECO:0007669"/>
    <property type="project" value="InterPro"/>
</dbReference>
<dbReference type="Gene3D" id="1.20.1740.10">
    <property type="entry name" value="Amino acid/polyamine transporter I"/>
    <property type="match status" value="1"/>
</dbReference>
<dbReference type="OrthoDB" id="138827at2"/>
<accession>A0A1T3NSG3</accession>
<evidence type="ECO:0000313" key="7">
    <source>
        <dbReference type="EMBL" id="OPC79837.1"/>
    </source>
</evidence>
<dbReference type="Pfam" id="PF13520">
    <property type="entry name" value="AA_permease_2"/>
    <property type="match status" value="1"/>
</dbReference>
<dbReference type="InterPro" id="IPR002293">
    <property type="entry name" value="AA/rel_permease1"/>
</dbReference>
<reference evidence="7 8" key="1">
    <citation type="submission" date="2017-03" db="EMBL/GenBank/DDBJ databases">
        <title>Draft genome sequence of Streptomyces scabrisporus NF3, endophyte isolated from Amphipterygium adstringens.</title>
        <authorList>
            <person name="Vazquez M."/>
            <person name="Ceapa C.D."/>
            <person name="Rodriguez Luna D."/>
            <person name="Sanchez Esquivel S."/>
        </authorList>
    </citation>
    <scope>NUCLEOTIDE SEQUENCE [LARGE SCALE GENOMIC DNA]</scope>
    <source>
        <strain evidence="7 8">NF3</strain>
    </source>
</reference>
<gene>
    <name evidence="7" type="ORF">B4N89_01770</name>
</gene>
<sequence>MSTNPPRDDGPPALRKSLGVVDGVAVAASSTAATTSIGVGMGSLAATVGSSTPVIILIAFLPMLGIAGAYARLNRVEPNCGSGYVWVGKSIGPWSGFLTGWVALAGSIIFLAYTSAITGSVLLQFANKAGWHEFVGPALDPNSTKLSTVLGLVVLVVVTVLAVTGVHQATRLQTFLLVFEYSVLLVFCCWAIAVGEQPFSFSWFDPFEIDSAPHFAQGLVLAVFFFWGWDAAFSVTEETKNPEDSARGGLIALFVMLGMFLLGAIAFQRVMTVPEMTENGPQGLTFLGAHLAADPWASLPLLALIFSAIASLQSGVIPTARGMLAMGRDQTLGKVWTRIHPTYGSPAIGTVLIMAIAAGTAVLAIGIPKLNDMILAAVNSIGLIVAFYYGLTAIACAVRFGPTLRTDPREGVRAVVIPALSGLALLGVGAYLSYDYLTMSDGFELSPDNGWFMFSVPMAVILAGLGFAAYAKYVRKSPYFETGRGTDADAIELPMDRYHDAADFDAFKTRGNA</sequence>
<feature type="transmembrane region" description="Helical" evidence="6">
    <location>
        <begin position="94"/>
        <end position="126"/>
    </location>
</feature>
<dbReference type="STRING" id="159449.B4N89_01770"/>
<dbReference type="PANTHER" id="PTHR42770">
    <property type="entry name" value="AMINO ACID TRANSPORTER-RELATED"/>
    <property type="match status" value="1"/>
</dbReference>
<evidence type="ECO:0000313" key="8">
    <source>
        <dbReference type="Proteomes" id="UP000190037"/>
    </source>
</evidence>
<dbReference type="EMBL" id="MWQN01000001">
    <property type="protein sequence ID" value="OPC79837.1"/>
    <property type="molecule type" value="Genomic_DNA"/>
</dbReference>
<feature type="transmembrane region" description="Helical" evidence="6">
    <location>
        <begin position="301"/>
        <end position="324"/>
    </location>
</feature>
<keyword evidence="3 6" id="KW-0812">Transmembrane</keyword>
<keyword evidence="8" id="KW-1185">Reference proteome</keyword>
<dbReference type="PANTHER" id="PTHR42770:SF7">
    <property type="entry name" value="MEMBRANE PROTEIN"/>
    <property type="match status" value="1"/>
</dbReference>